<evidence type="ECO:0000313" key="1">
    <source>
        <dbReference type="EMBL" id="KZT32854.1"/>
    </source>
</evidence>
<name>A0A165Y3V5_9AGAM</name>
<dbReference type="Proteomes" id="UP000076798">
    <property type="component" value="Unassembled WGS sequence"/>
</dbReference>
<keyword evidence="2" id="KW-1185">Reference proteome</keyword>
<feature type="non-terminal residue" evidence="1">
    <location>
        <position position="1"/>
    </location>
</feature>
<dbReference type="EMBL" id="KV428289">
    <property type="protein sequence ID" value="KZT32854.1"/>
    <property type="molecule type" value="Genomic_DNA"/>
</dbReference>
<reference evidence="1 2" key="1">
    <citation type="journal article" date="2016" name="Mol. Biol. Evol.">
        <title>Comparative Genomics of Early-Diverging Mushroom-Forming Fungi Provides Insights into the Origins of Lignocellulose Decay Capabilities.</title>
        <authorList>
            <person name="Nagy L.G."/>
            <person name="Riley R."/>
            <person name="Tritt A."/>
            <person name="Adam C."/>
            <person name="Daum C."/>
            <person name="Floudas D."/>
            <person name="Sun H."/>
            <person name="Yadav J.S."/>
            <person name="Pangilinan J."/>
            <person name="Larsson K.H."/>
            <person name="Matsuura K."/>
            <person name="Barry K."/>
            <person name="Labutti K."/>
            <person name="Kuo R."/>
            <person name="Ohm R.A."/>
            <person name="Bhattacharya S.S."/>
            <person name="Shirouzu T."/>
            <person name="Yoshinaga Y."/>
            <person name="Martin F.M."/>
            <person name="Grigoriev I.V."/>
            <person name="Hibbett D.S."/>
        </authorList>
    </citation>
    <scope>NUCLEOTIDE SEQUENCE [LARGE SCALE GENOMIC DNA]</scope>
    <source>
        <strain evidence="1 2">HHB10207 ss-3</strain>
    </source>
</reference>
<sequence length="141" mass="16046">YSIGISRTWFPKVWDHNVQLSKDLIPRYPYLDYIMKECPFMAMSINIGPNAVCHKHIDIANLVSGICIILVFGKFKSRRGGHLVLHEAEVIWEGPSGTIFLIPSALIHHSNLALLAGEDRCVITLYSQAGLYRFRDQNYQT</sequence>
<dbReference type="AlphaFoldDB" id="A0A165Y3V5"/>
<evidence type="ECO:0000313" key="2">
    <source>
        <dbReference type="Proteomes" id="UP000076798"/>
    </source>
</evidence>
<proteinExistence type="predicted"/>
<organism evidence="1 2">
    <name type="scientific">Sistotremastrum suecicum HHB10207 ss-3</name>
    <dbReference type="NCBI Taxonomy" id="1314776"/>
    <lineage>
        <taxon>Eukaryota</taxon>
        <taxon>Fungi</taxon>
        <taxon>Dikarya</taxon>
        <taxon>Basidiomycota</taxon>
        <taxon>Agaricomycotina</taxon>
        <taxon>Agaricomycetes</taxon>
        <taxon>Sistotremastrales</taxon>
        <taxon>Sistotremastraceae</taxon>
        <taxon>Sistotremastrum</taxon>
    </lineage>
</organism>
<feature type="non-terminal residue" evidence="1">
    <location>
        <position position="141"/>
    </location>
</feature>
<accession>A0A165Y3V5</accession>
<dbReference type="OrthoDB" id="3253621at2759"/>
<dbReference type="Gene3D" id="3.60.130.30">
    <property type="match status" value="1"/>
</dbReference>
<evidence type="ECO:0008006" key="3">
    <source>
        <dbReference type="Google" id="ProtNLM"/>
    </source>
</evidence>
<protein>
    <recommendedName>
        <fullName evidence="3">Prolyl 4-hydroxylase alpha subunit Fe(2+) 2OG dioxygenase domain-containing protein</fullName>
    </recommendedName>
</protein>
<gene>
    <name evidence="1" type="ORF">SISSUDRAFT_972879</name>
</gene>